<dbReference type="PANTHER" id="PTHR43544">
    <property type="entry name" value="SHORT-CHAIN DEHYDROGENASE/REDUCTASE"/>
    <property type="match status" value="1"/>
</dbReference>
<proteinExistence type="inferred from homology"/>
<evidence type="ECO:0000313" key="2">
    <source>
        <dbReference type="EMBL" id="KRL11367.1"/>
    </source>
</evidence>
<dbReference type="GO" id="GO:0016491">
    <property type="term" value="F:oxidoreductase activity"/>
    <property type="evidence" value="ECO:0007669"/>
    <property type="project" value="TreeGrafter"/>
</dbReference>
<dbReference type="PRINTS" id="PR00081">
    <property type="entry name" value="GDHRDH"/>
</dbReference>
<accession>A0A0R1MT73</accession>
<comment type="similarity">
    <text evidence="1">Belongs to the short-chain dehydrogenases/reductases (SDR) family.</text>
</comment>
<dbReference type="InterPro" id="IPR051468">
    <property type="entry name" value="Fungal_SecMetab_SDRs"/>
</dbReference>
<name>A0A0R1MT73_9LACO</name>
<dbReference type="InterPro" id="IPR002347">
    <property type="entry name" value="SDR_fam"/>
</dbReference>
<dbReference type="STRING" id="1423792.FD09_GL000736"/>
<dbReference type="AlphaFoldDB" id="A0A0R1MT73"/>
<evidence type="ECO:0000256" key="1">
    <source>
        <dbReference type="RuleBase" id="RU000363"/>
    </source>
</evidence>
<evidence type="ECO:0000313" key="3">
    <source>
        <dbReference type="Proteomes" id="UP000051330"/>
    </source>
</evidence>
<dbReference type="GO" id="GO:0019748">
    <property type="term" value="P:secondary metabolic process"/>
    <property type="evidence" value="ECO:0007669"/>
    <property type="project" value="TreeGrafter"/>
</dbReference>
<dbReference type="PATRIC" id="fig|1423792.3.peg.751"/>
<dbReference type="InterPro" id="IPR036291">
    <property type="entry name" value="NAD(P)-bd_dom_sf"/>
</dbReference>
<gene>
    <name evidence="2" type="ORF">FD09_GL000736</name>
</gene>
<organism evidence="2 3">
    <name type="scientific">Schleiferilactobacillus perolens DSM 12744</name>
    <dbReference type="NCBI Taxonomy" id="1423792"/>
    <lineage>
        <taxon>Bacteria</taxon>
        <taxon>Bacillati</taxon>
        <taxon>Bacillota</taxon>
        <taxon>Bacilli</taxon>
        <taxon>Lactobacillales</taxon>
        <taxon>Lactobacillaceae</taxon>
        <taxon>Schleiferilactobacillus</taxon>
    </lineage>
</organism>
<dbReference type="Pfam" id="PF00106">
    <property type="entry name" value="adh_short"/>
    <property type="match status" value="1"/>
</dbReference>
<comment type="caution">
    <text evidence="2">The sequence shown here is derived from an EMBL/GenBank/DDBJ whole genome shotgun (WGS) entry which is preliminary data.</text>
</comment>
<dbReference type="PRINTS" id="PR00080">
    <property type="entry name" value="SDRFAMILY"/>
</dbReference>
<protein>
    <submittedName>
        <fullName evidence="2">Dehydrogenase</fullName>
    </submittedName>
</protein>
<dbReference type="Proteomes" id="UP000051330">
    <property type="component" value="Unassembled WGS sequence"/>
</dbReference>
<sequence>MDLMDKIYTLITGGDKGIGLETAKELGRAGQHILLGARNQARGEAAMKALRRAGVIGADLIMLDVTQEATIQEAARWITAQFGQLNVLINNAGIALDHHESPVTMPLATIRADFEVNFFGAVAVTQAMIPLLRKGAPAKIINVSSEMGSLTNASDPHSRFYRGNALGYQSSKAALNMATISFSKALAPDHIAVNAVNPGHTATDFGGGTASGQAVTAGAAPIVALSRSDAPHMTGKFIETAGQVPW</sequence>
<dbReference type="Gene3D" id="3.40.50.720">
    <property type="entry name" value="NAD(P)-binding Rossmann-like Domain"/>
    <property type="match status" value="1"/>
</dbReference>
<dbReference type="EMBL" id="AZEC01000012">
    <property type="protein sequence ID" value="KRL11367.1"/>
    <property type="molecule type" value="Genomic_DNA"/>
</dbReference>
<dbReference type="PANTHER" id="PTHR43544:SF32">
    <property type="entry name" value="CHAIN DEHYDROGENASE, PUTATIVE (AFU_ORTHOLOGUE AFUA_5G01530)-RELATED"/>
    <property type="match status" value="1"/>
</dbReference>
<dbReference type="SUPFAM" id="SSF51735">
    <property type="entry name" value="NAD(P)-binding Rossmann-fold domains"/>
    <property type="match status" value="1"/>
</dbReference>
<dbReference type="GO" id="GO:0005737">
    <property type="term" value="C:cytoplasm"/>
    <property type="evidence" value="ECO:0007669"/>
    <property type="project" value="TreeGrafter"/>
</dbReference>
<reference evidence="2 3" key="1">
    <citation type="journal article" date="2015" name="Genome Announc.">
        <title>Expanding the biotechnology potential of lactobacilli through comparative genomics of 213 strains and associated genera.</title>
        <authorList>
            <person name="Sun Z."/>
            <person name="Harris H.M."/>
            <person name="McCann A."/>
            <person name="Guo C."/>
            <person name="Argimon S."/>
            <person name="Zhang W."/>
            <person name="Yang X."/>
            <person name="Jeffery I.B."/>
            <person name="Cooney J.C."/>
            <person name="Kagawa T.F."/>
            <person name="Liu W."/>
            <person name="Song Y."/>
            <person name="Salvetti E."/>
            <person name="Wrobel A."/>
            <person name="Rasinkangas P."/>
            <person name="Parkhill J."/>
            <person name="Rea M.C."/>
            <person name="O'Sullivan O."/>
            <person name="Ritari J."/>
            <person name="Douillard F.P."/>
            <person name="Paul Ross R."/>
            <person name="Yang R."/>
            <person name="Briner A.E."/>
            <person name="Felis G.E."/>
            <person name="de Vos W.M."/>
            <person name="Barrangou R."/>
            <person name="Klaenhammer T.R."/>
            <person name="Caufield P.W."/>
            <person name="Cui Y."/>
            <person name="Zhang H."/>
            <person name="O'Toole P.W."/>
        </authorList>
    </citation>
    <scope>NUCLEOTIDE SEQUENCE [LARGE SCALE GENOMIC DNA]</scope>
    <source>
        <strain evidence="2 3">DSM 12744</strain>
    </source>
</reference>
<keyword evidence="3" id="KW-1185">Reference proteome</keyword>